<gene>
    <name evidence="1" type="ORF">IE877_23690</name>
</gene>
<protein>
    <submittedName>
        <fullName evidence="1">Uncharacterized protein</fullName>
    </submittedName>
</protein>
<accession>A0ABR9D6T3</accession>
<proteinExistence type="predicted"/>
<keyword evidence="2" id="KW-1185">Reference proteome</keyword>
<comment type="caution">
    <text evidence="1">The sequence shown here is derived from an EMBL/GenBank/DDBJ whole genome shotgun (WGS) entry which is preliminary data.</text>
</comment>
<reference evidence="1 2" key="1">
    <citation type="submission" date="2020-09" db="EMBL/GenBank/DDBJ databases">
        <title>Methylomonas albis sp. nov. and Methylomonas fluvii sp. nov.: Two cold-adapted methanotrophs from the River Elbe and an amended description of Methylovulum psychrotolerans strain Eb1.</title>
        <authorList>
            <person name="Bussmann I.K."/>
            <person name="Klings K.-W."/>
            <person name="Warnstedt J."/>
            <person name="Hoppert M."/>
            <person name="Saborowski A."/>
            <person name="Horn F."/>
            <person name="Liebner S."/>
        </authorList>
    </citation>
    <scope>NUCLEOTIDE SEQUENCE [LARGE SCALE GENOMIC DNA]</scope>
    <source>
        <strain evidence="1 2">EbA</strain>
    </source>
</reference>
<name>A0ABR9D6T3_9GAMM</name>
<dbReference type="EMBL" id="JACXSS010000001">
    <property type="protein sequence ID" value="MBD9358835.1"/>
    <property type="molecule type" value="Genomic_DNA"/>
</dbReference>
<sequence>MFSQLAPVDAAHFLPKVLGTLASRYDREKFGQYTNAYDAVQTLFLNIMEVSDGTRPPEALTDFSDIPVWSSRIWQITGGLKQAFPRNYRRYVDPGCNHTVFRYDEFYTSNLTSAAGVNISFIDWLKGMTSDDTGSWKNLSCTPGVNCGEEQLTATGIQSCLGRTFEP</sequence>
<dbReference type="RefSeq" id="WP_192377026.1">
    <property type="nucleotide sequence ID" value="NZ_CAJHIV010000001.1"/>
</dbReference>
<organism evidence="1 2">
    <name type="scientific">Methylomonas albis</name>
    <dbReference type="NCBI Taxonomy" id="1854563"/>
    <lineage>
        <taxon>Bacteria</taxon>
        <taxon>Pseudomonadati</taxon>
        <taxon>Pseudomonadota</taxon>
        <taxon>Gammaproteobacteria</taxon>
        <taxon>Methylococcales</taxon>
        <taxon>Methylococcaceae</taxon>
        <taxon>Methylomonas</taxon>
    </lineage>
</organism>
<dbReference type="Proteomes" id="UP000652176">
    <property type="component" value="Unassembled WGS sequence"/>
</dbReference>
<evidence type="ECO:0000313" key="1">
    <source>
        <dbReference type="EMBL" id="MBD9358835.1"/>
    </source>
</evidence>
<evidence type="ECO:0000313" key="2">
    <source>
        <dbReference type="Proteomes" id="UP000652176"/>
    </source>
</evidence>